<comment type="caution">
    <text evidence="3">The sequence shown here is derived from an EMBL/GenBank/DDBJ whole genome shotgun (WGS) entry which is preliminary data.</text>
</comment>
<evidence type="ECO:0000313" key="3">
    <source>
        <dbReference type="EMBL" id="EAN31706.1"/>
    </source>
</evidence>
<feature type="region of interest" description="Disordered" evidence="1">
    <location>
        <begin position="1266"/>
        <end position="1291"/>
    </location>
</feature>
<accession>Q4N2J5</accession>
<dbReference type="EMBL" id="AAGK01000004">
    <property type="protein sequence ID" value="EAN31706.1"/>
    <property type="molecule type" value="Genomic_DNA"/>
</dbReference>
<dbReference type="eggNOG" id="ENOG502TN34">
    <property type="taxonomic scope" value="Eukaryota"/>
</dbReference>
<name>Q4N2J5_THEPA</name>
<dbReference type="VEuPathDB" id="PiroplasmaDB:TpMuguga_04g00354"/>
<dbReference type="RefSeq" id="XP_763989.1">
    <property type="nucleotide sequence ID" value="XM_758896.1"/>
</dbReference>
<organism evidence="3 4">
    <name type="scientific">Theileria parva</name>
    <name type="common">East coast fever infection agent</name>
    <dbReference type="NCBI Taxonomy" id="5875"/>
    <lineage>
        <taxon>Eukaryota</taxon>
        <taxon>Sar</taxon>
        <taxon>Alveolata</taxon>
        <taxon>Apicomplexa</taxon>
        <taxon>Aconoidasida</taxon>
        <taxon>Piroplasmida</taxon>
        <taxon>Theileriidae</taxon>
        <taxon>Theileria</taxon>
    </lineage>
</organism>
<dbReference type="GeneID" id="3500961"/>
<protein>
    <submittedName>
        <fullName evidence="3">Uncharacterized protein</fullName>
    </submittedName>
</protein>
<evidence type="ECO:0000256" key="2">
    <source>
        <dbReference type="SAM" id="Phobius"/>
    </source>
</evidence>
<sequence>MLTDKINEAIVCSNINTNSNGSVSSNNIDNPVAAEQPSDNVPTVNDFKLLEDDFRRGISEYKSYNYSKSFKTLTKVVENSVLLKDSNTEKKTLKYLSKLCILNADHEKALCYLNKLGISPKSLSLLVRCLYLKYEKTKNKNLLYTVKHLLNLILSCPHSVNNAEKQTCDKDNFNFVIKNNLLLCQVFWELEEYVSYFNLLDKVNLYINKSNIRIKNKNLILFNKVASLSSATKSQNCLTSVENQLNESESFVKELENKPLDSFQDERVDLVYEITINLLEDDLELMINGGSVKDILQQLLEFYVNLEKTQCDWMNKYVYLSVDIDENKTVRTESDLTPESKRARQSRQGQRDVKRRVIAVEGVSAKSIYLKNYWTSVCNFFYLNDFNNALNSISSSHGIVRNDEEEGEDAVGTIYPSDIARFLKYSESQYNLDIMMNIGFKGKLTFSEKSSLYLLVNFFLNFKTNKASVMSFSLNLLEFLLKNQHVGNNYKEYQLLISYLYTNINKVLVERIYNDRNKGEKQYDNNNSSHVVQDVLFNTLFRYNNFFSSSNYYVQKFKRINERYSIRILFTLYKNIKSAQSKNDNNNRNGYSKEMEVVNSAYNTCLFHMYKLSKRDFFKKIHLLYFHTKRISPKRLEINDYICKLIKQYNYIMQYEGRNLGLNINMCERKKKIMTRNGKLKGYINRLLNSMSNYSLNETNLEGLLDKFIKKFFIILSKHVDISAVRCLYYYNQGIGVVDDKISEVTMIHDKYLDMNCDKHFLTELREFLVEIACLISVNETLPKWTNKFLLFLGDILSVISFSLHKNITNIQINDKFNILNNVSFSHQFLITLSSTLLVIINKLYYYKCSYVLSPTTCSNETGTCGMTDKINVFVNCLKQVELLDGFSLVLNNTISRIYTNVVFIIYYLVNYLMSDYTNQDSKTIYYLFLTFSQTTVIILSSFFYIKLYSPINNCNEDVSDVVKIEFPCFLQVLNENLDLSPSQGSSFSEASDDSDICNVISGNIMDYYYTFNNILDSLLQIDSLFRENDINIETTLIPTKLGDYLLVSSNGLEFSDSPSNINLNLYTTILNKFTDLFNFDVLSNFKTDLQIVESPNHLLNDEYTSIFTKLYQNIVRSKTYKADYKSNENEFEEFFVNFRERSLLFNKDVTHLINEMFSKCITNIAREITSPVTALMFIYFKKFEIFDNTLDSFKAIFDQISIPLQDKTPFFKLYPNPLIIHTTKTPNVVSNKSSFESINNQETEIPKEDLENQLQESSKVNLEVLSEPLKTSNTDGGDESGLETLSSNLGPESGLDPRLVEYVNYTSKIENFLKSDKMFDYYSQVEQIYLSAPEYECMNTHKMMYLKKLKTYTNIDNVVTFDIESYSPEHLVERLEVLNMASVVLPKSYDVLFLSIIVKFELFLSIVDVKPFHSRYSFHETISAFNVINSKLMTVSSSKVSHVCRLDHMEIVKQLLYLLYIAIVRYSKLSTNTSNFSDKRLLFYNEYDCTEYKKSDVEIPGTYSFKLTNRINLFYFIRISLLLYLLKRGELIPAALLFQDYALLMKNIDSSVEVDYYSRPLNSIDDFVSFMPCTKVYHNTNYAYLLYFQIKILERITKNVPTTSELWISMYTKILYIYKTYLEMLVRNKSLDNTRVSVEDDENDEIEESEVENGEMSMDQLNEVFERLYDSGNMDDELIISYYKLHCSRMRLCYIMPKFYYLAAPYSFSSEHNSLFKERKFKDNLSYSRYYQWGTQVEFLCKHNNIDRNKVMEDIVLFYNKIKNSVDRDIVCLVCYKLAIYYHNVGDIDKLLDHLEEMVKNIVLPDDYSRFAMNFEITFTKSCKKIVTNTSNILINMVCQEVQSSKLVQDEHTMAFNEYYLNCSDVSVDQVKAKSKVKSFKKAVGAWIFSGLEKLEKLEDIHRLIVVMIEMLAKLNKKFKELPQDKTNSLLFSTLNYTQNVIINSLCYCFMLLVYSCPHVLSVSTMSQVLKIEDLIEIAKSQKIVKNKPNHSTYMSKILWKLITSNSGKDDVYQYLEAKGVFHHSSISSEYNSNSATLDLRILKDLFYLLNLKLYLKPVEITNKLSEIFVDACNRLLYMIPEDPSLLTKSQDITLPSGRTVKISDEWVLNQRITTNQKAASAFNEAINKPV</sequence>
<dbReference type="OMA" id="RINERYS"/>
<keyword evidence="2" id="KW-1133">Transmembrane helix</keyword>
<evidence type="ECO:0000313" key="4">
    <source>
        <dbReference type="Proteomes" id="UP000001949"/>
    </source>
</evidence>
<keyword evidence="2" id="KW-0812">Transmembrane</keyword>
<feature type="transmembrane region" description="Helical" evidence="2">
    <location>
        <begin position="925"/>
        <end position="946"/>
    </location>
</feature>
<keyword evidence="2" id="KW-0472">Membrane</keyword>
<proteinExistence type="predicted"/>
<dbReference type="InParanoid" id="Q4N2J5"/>
<dbReference type="KEGG" id="tpv:TP04_0354"/>
<dbReference type="Proteomes" id="UP000001949">
    <property type="component" value="Unassembled WGS sequence"/>
</dbReference>
<reference evidence="3 4" key="1">
    <citation type="journal article" date="2005" name="Science">
        <title>Genome sequence of Theileria parva, a bovine pathogen that transforms lymphocytes.</title>
        <authorList>
            <person name="Gardner M.J."/>
            <person name="Bishop R."/>
            <person name="Shah T."/>
            <person name="de Villiers E.P."/>
            <person name="Carlton J.M."/>
            <person name="Hall N."/>
            <person name="Ren Q."/>
            <person name="Paulsen I.T."/>
            <person name="Pain A."/>
            <person name="Berriman M."/>
            <person name="Wilson R.J.M."/>
            <person name="Sato S."/>
            <person name="Ralph S.A."/>
            <person name="Mann D.J."/>
            <person name="Xiong Z."/>
            <person name="Shallom S.J."/>
            <person name="Weidman J."/>
            <person name="Jiang L."/>
            <person name="Lynn J."/>
            <person name="Weaver B."/>
            <person name="Shoaibi A."/>
            <person name="Domingo A.R."/>
            <person name="Wasawo D."/>
            <person name="Crabtree J."/>
            <person name="Wortman J.R."/>
            <person name="Haas B."/>
            <person name="Angiuoli S.V."/>
            <person name="Creasy T.H."/>
            <person name="Lu C."/>
            <person name="Suh B."/>
            <person name="Silva J.C."/>
            <person name="Utterback T.R."/>
            <person name="Feldblyum T.V."/>
            <person name="Pertea M."/>
            <person name="Allen J."/>
            <person name="Nierman W.C."/>
            <person name="Taracha E.L.N."/>
            <person name="Salzberg S.L."/>
            <person name="White O.R."/>
            <person name="Fitzhugh H.A."/>
            <person name="Morzaria S."/>
            <person name="Venter J.C."/>
            <person name="Fraser C.M."/>
            <person name="Nene V."/>
        </authorList>
    </citation>
    <scope>NUCLEOTIDE SEQUENCE [LARGE SCALE GENOMIC DNA]</scope>
    <source>
        <strain evidence="3 4">Muguga</strain>
    </source>
</reference>
<keyword evidence="4" id="KW-1185">Reference proteome</keyword>
<feature type="transmembrane region" description="Helical" evidence="2">
    <location>
        <begin position="894"/>
        <end position="913"/>
    </location>
</feature>
<gene>
    <name evidence="3" type="ordered locus">TP04_0354</name>
</gene>
<evidence type="ECO:0000256" key="1">
    <source>
        <dbReference type="SAM" id="MobiDB-lite"/>
    </source>
</evidence>